<dbReference type="Proteomes" id="UP000601435">
    <property type="component" value="Unassembled WGS sequence"/>
</dbReference>
<organism evidence="2 3">
    <name type="scientific">Symbiodinium necroappetens</name>
    <dbReference type="NCBI Taxonomy" id="1628268"/>
    <lineage>
        <taxon>Eukaryota</taxon>
        <taxon>Sar</taxon>
        <taxon>Alveolata</taxon>
        <taxon>Dinophyceae</taxon>
        <taxon>Suessiales</taxon>
        <taxon>Symbiodiniaceae</taxon>
        <taxon>Symbiodinium</taxon>
    </lineage>
</organism>
<dbReference type="Gene3D" id="3.40.50.300">
    <property type="entry name" value="P-loop containing nucleotide triphosphate hydrolases"/>
    <property type="match status" value="1"/>
</dbReference>
<dbReference type="EMBL" id="CAJNJA010074030">
    <property type="protein sequence ID" value="CAE7911378.1"/>
    <property type="molecule type" value="Genomic_DNA"/>
</dbReference>
<dbReference type="InterPro" id="IPR027417">
    <property type="entry name" value="P-loop_NTPase"/>
</dbReference>
<reference evidence="2" key="1">
    <citation type="submission" date="2021-02" db="EMBL/GenBank/DDBJ databases">
        <authorList>
            <person name="Dougan E. K."/>
            <person name="Rhodes N."/>
            <person name="Thang M."/>
            <person name="Chan C."/>
        </authorList>
    </citation>
    <scope>NUCLEOTIDE SEQUENCE</scope>
</reference>
<accession>A0A813BMM6</accession>
<comment type="caution">
    <text evidence="2">The sequence shown here is derived from an EMBL/GenBank/DDBJ whole genome shotgun (WGS) entry which is preliminary data.</text>
</comment>
<dbReference type="SUPFAM" id="SSF52540">
    <property type="entry name" value="P-loop containing nucleoside triphosphate hydrolases"/>
    <property type="match status" value="1"/>
</dbReference>
<dbReference type="GO" id="GO:0016787">
    <property type="term" value="F:hydrolase activity"/>
    <property type="evidence" value="ECO:0007669"/>
    <property type="project" value="InterPro"/>
</dbReference>
<name>A0A813BMM6_9DINO</name>
<dbReference type="InterPro" id="IPR006935">
    <property type="entry name" value="Helicase/UvrB_N"/>
</dbReference>
<keyword evidence="3" id="KW-1185">Reference proteome</keyword>
<dbReference type="AlphaFoldDB" id="A0A813BMM6"/>
<evidence type="ECO:0000259" key="1">
    <source>
        <dbReference type="Pfam" id="PF04851"/>
    </source>
</evidence>
<evidence type="ECO:0000313" key="3">
    <source>
        <dbReference type="Proteomes" id="UP000601435"/>
    </source>
</evidence>
<feature type="domain" description="Helicase/UvrB N-terminal" evidence="1">
    <location>
        <begin position="1"/>
        <end position="85"/>
    </location>
</feature>
<protein>
    <submittedName>
        <fullName evidence="2">IRC3 protein</fullName>
    </submittedName>
</protein>
<proteinExistence type="predicted"/>
<evidence type="ECO:0000313" key="2">
    <source>
        <dbReference type="EMBL" id="CAE7911378.1"/>
    </source>
</evidence>
<gene>
    <name evidence="2" type="primary">IRC3</name>
    <name evidence="2" type="ORF">SNEC2469_LOCUS31050</name>
</gene>
<dbReference type="GO" id="GO:0003677">
    <property type="term" value="F:DNA binding"/>
    <property type="evidence" value="ECO:0007669"/>
    <property type="project" value="InterPro"/>
</dbReference>
<sequence length="112" mass="12209">MACGTGKTLMIRVLAQNVSGKVLVIVPSRLLLEQFAPEFPTFCKVGTGYNKNINQSALGFIAVSDSVKFLKNITFAAIFVDEAHHPLPPGMPDSNLRLIALLLSLHMTWAKL</sequence>
<dbReference type="Pfam" id="PF04851">
    <property type="entry name" value="ResIII"/>
    <property type="match status" value="1"/>
</dbReference>
<dbReference type="GO" id="GO:0005524">
    <property type="term" value="F:ATP binding"/>
    <property type="evidence" value="ECO:0007669"/>
    <property type="project" value="InterPro"/>
</dbReference>